<keyword evidence="2" id="KW-1185">Reference proteome</keyword>
<dbReference type="RefSeq" id="WP_323337058.1">
    <property type="nucleotide sequence ID" value="NZ_JAYFSI010000020.1"/>
</dbReference>
<name>A0ABU5RLQ5_9PSEU</name>
<comment type="caution">
    <text evidence="1">The sequence shown here is derived from an EMBL/GenBank/DDBJ whole genome shotgun (WGS) entry which is preliminary data.</text>
</comment>
<dbReference type="EMBL" id="JAYFSI010000020">
    <property type="protein sequence ID" value="MEA5367228.1"/>
    <property type="molecule type" value="Genomic_DNA"/>
</dbReference>
<dbReference type="Proteomes" id="UP001304298">
    <property type="component" value="Unassembled WGS sequence"/>
</dbReference>
<protein>
    <submittedName>
        <fullName evidence="1">Uncharacterized protein</fullName>
    </submittedName>
</protein>
<organism evidence="1 2">
    <name type="scientific">Amycolatopsis heterodermiae</name>
    <dbReference type="NCBI Taxonomy" id="3110235"/>
    <lineage>
        <taxon>Bacteria</taxon>
        <taxon>Bacillati</taxon>
        <taxon>Actinomycetota</taxon>
        <taxon>Actinomycetes</taxon>
        <taxon>Pseudonocardiales</taxon>
        <taxon>Pseudonocardiaceae</taxon>
        <taxon>Amycolatopsis</taxon>
    </lineage>
</organism>
<evidence type="ECO:0000313" key="2">
    <source>
        <dbReference type="Proteomes" id="UP001304298"/>
    </source>
</evidence>
<reference evidence="1 2" key="1">
    <citation type="submission" date="2023-12" db="EMBL/GenBank/DDBJ databases">
        <title>Amycolatopsis sp. V23-08.</title>
        <authorList>
            <person name="Somphong A."/>
        </authorList>
    </citation>
    <scope>NUCLEOTIDE SEQUENCE [LARGE SCALE GENOMIC DNA]</scope>
    <source>
        <strain evidence="1 2">V23-08</strain>
    </source>
</reference>
<sequence length="149" mass="15285">MVSFDGGEYRKVASGIPEPAVADDLFVEPVRRDDGDIAVGGRQGVLDRTGIEEPERVDDRRTGEAVRIAGDLARVQCHAQADLLFSGVSTVPAGGRGCGSGDQGSCSPQRIIDPARQGRGVLQASGAGGRFGELGAGVEPVPFLGDPAG</sequence>
<accession>A0ABU5RLQ5</accession>
<gene>
    <name evidence="1" type="ORF">VA596_47410</name>
</gene>
<proteinExistence type="predicted"/>
<evidence type="ECO:0000313" key="1">
    <source>
        <dbReference type="EMBL" id="MEA5367228.1"/>
    </source>
</evidence>